<proteinExistence type="predicted"/>
<evidence type="ECO:0000259" key="3">
    <source>
        <dbReference type="Pfam" id="PF00085"/>
    </source>
</evidence>
<dbReference type="EMBL" id="JBJQND010000002">
    <property type="protein sequence ID" value="KAL3884427.1"/>
    <property type="molecule type" value="Genomic_DNA"/>
</dbReference>
<keyword evidence="1" id="KW-0472">Membrane</keyword>
<dbReference type="PANTHER" id="PTHR19991">
    <property type="entry name" value="L 2 01289"/>
    <property type="match status" value="1"/>
</dbReference>
<feature type="chain" id="PRO_5044868448" description="Thioredoxin domain-containing protein" evidence="2">
    <location>
        <begin position="19"/>
        <end position="313"/>
    </location>
</feature>
<comment type="caution">
    <text evidence="4">The sequence shown here is derived from an EMBL/GenBank/DDBJ whole genome shotgun (WGS) entry which is preliminary data.</text>
</comment>
<organism evidence="4 5">
    <name type="scientific">Sinanodonta woodiana</name>
    <name type="common">Chinese pond mussel</name>
    <name type="synonym">Anodonta woodiana</name>
    <dbReference type="NCBI Taxonomy" id="1069815"/>
    <lineage>
        <taxon>Eukaryota</taxon>
        <taxon>Metazoa</taxon>
        <taxon>Spiralia</taxon>
        <taxon>Lophotrochozoa</taxon>
        <taxon>Mollusca</taxon>
        <taxon>Bivalvia</taxon>
        <taxon>Autobranchia</taxon>
        <taxon>Heteroconchia</taxon>
        <taxon>Palaeoheterodonta</taxon>
        <taxon>Unionida</taxon>
        <taxon>Unionoidea</taxon>
        <taxon>Unionidae</taxon>
        <taxon>Unioninae</taxon>
        <taxon>Sinanodonta</taxon>
    </lineage>
</organism>
<dbReference type="Gene3D" id="3.40.30.10">
    <property type="entry name" value="Glutaredoxin"/>
    <property type="match status" value="2"/>
</dbReference>
<dbReference type="InterPro" id="IPR036249">
    <property type="entry name" value="Thioredoxin-like_sf"/>
</dbReference>
<sequence length="313" mass="35274">MLGRAVFLNWLLVNIVYSIWIFGQSNGDILDVPPEILDTFVKENRYVLLLLKSAECLGCAEASDELEKVTPPETFSDISAIEKRSSHDAELASRYGVSEFPKLVFFREGTAVLYDGEKIVSSEVSAWLGLAEQEAVQILTDDTFEHLTQAATGATTGDWFVLFYKPSCPKCHQVFPAFESVAIRVKQRMNFAMVDMESNKKLLERFKIEKCPTAILFRQGKMYEYEPEKYEPKAITSFVESWYTNVQAKPVPVEPTGFDRLTESIAMALKEQLHDPDKKWFILSGAVSVAIVTIVIIAVCTCKKSPDGKKKQE</sequence>
<accession>A0ABD3XE99</accession>
<dbReference type="CDD" id="cd02961">
    <property type="entry name" value="PDI_a_family"/>
    <property type="match status" value="1"/>
</dbReference>
<dbReference type="Proteomes" id="UP001634394">
    <property type="component" value="Unassembled WGS sequence"/>
</dbReference>
<gene>
    <name evidence="4" type="ORF">ACJMK2_024566</name>
</gene>
<name>A0ABD3XE99_SINWO</name>
<evidence type="ECO:0000256" key="2">
    <source>
        <dbReference type="SAM" id="SignalP"/>
    </source>
</evidence>
<dbReference type="InterPro" id="IPR013766">
    <property type="entry name" value="Thioredoxin_domain"/>
</dbReference>
<evidence type="ECO:0000313" key="5">
    <source>
        <dbReference type="Proteomes" id="UP001634394"/>
    </source>
</evidence>
<dbReference type="PANTHER" id="PTHR19991:SF2">
    <property type="entry name" value="GH08893P"/>
    <property type="match status" value="1"/>
</dbReference>
<keyword evidence="1" id="KW-0812">Transmembrane</keyword>
<dbReference type="SUPFAM" id="SSF52833">
    <property type="entry name" value="Thioredoxin-like"/>
    <property type="match status" value="2"/>
</dbReference>
<evidence type="ECO:0000313" key="4">
    <source>
        <dbReference type="EMBL" id="KAL3884427.1"/>
    </source>
</evidence>
<evidence type="ECO:0000256" key="1">
    <source>
        <dbReference type="SAM" id="Phobius"/>
    </source>
</evidence>
<protein>
    <recommendedName>
        <fullName evidence="3">Thioredoxin domain-containing protein</fullName>
    </recommendedName>
</protein>
<feature type="signal peptide" evidence="2">
    <location>
        <begin position="1"/>
        <end position="18"/>
    </location>
</feature>
<keyword evidence="5" id="KW-1185">Reference proteome</keyword>
<feature type="domain" description="Thioredoxin" evidence="3">
    <location>
        <begin position="136"/>
        <end position="238"/>
    </location>
</feature>
<dbReference type="AlphaFoldDB" id="A0ABD3XE99"/>
<keyword evidence="1" id="KW-1133">Transmembrane helix</keyword>
<keyword evidence="2" id="KW-0732">Signal</keyword>
<feature type="transmembrane region" description="Helical" evidence="1">
    <location>
        <begin position="280"/>
        <end position="302"/>
    </location>
</feature>
<reference evidence="4 5" key="1">
    <citation type="submission" date="2024-11" db="EMBL/GenBank/DDBJ databases">
        <title>Chromosome-level genome assembly of the freshwater bivalve Anodonta woodiana.</title>
        <authorList>
            <person name="Chen X."/>
        </authorList>
    </citation>
    <scope>NUCLEOTIDE SEQUENCE [LARGE SCALE GENOMIC DNA]</scope>
    <source>
        <strain evidence="4">MN2024</strain>
        <tissue evidence="4">Gills</tissue>
    </source>
</reference>
<dbReference type="Pfam" id="PF00085">
    <property type="entry name" value="Thioredoxin"/>
    <property type="match status" value="1"/>
</dbReference>